<comment type="caution">
    <text evidence="2">The sequence shown here is derived from an EMBL/GenBank/DDBJ whole genome shotgun (WGS) entry which is preliminary data.</text>
</comment>
<evidence type="ECO:0000313" key="2">
    <source>
        <dbReference type="EMBL" id="KRM79118.1"/>
    </source>
</evidence>
<keyword evidence="1" id="KW-0812">Transmembrane</keyword>
<dbReference type="STRING" id="1423738.FC84_GL001283"/>
<keyword evidence="1" id="KW-0472">Membrane</keyword>
<dbReference type="EMBL" id="AYYK01000004">
    <property type="protein sequence ID" value="KRM79118.1"/>
    <property type="molecule type" value="Genomic_DNA"/>
</dbReference>
<sequence length="719" mass="81505">MLFISQSLIRLYKQFCQVIETMKKKYNVLLLGFSGLVMGIIYLFILNLNQFTGYTGDDFLYHFVYTGAWPSRYLNEYHNLWDFVSAVYTHMSIWNARMTSIIFEILAMQIPKTLFNILNSLIFVLVGLLLNILVSGRKAFLKPIHLLLTFLLMWFFLPGIGTTVLWVSGAANYLWPTVVIICFFLPFRFDMGSKNDWIGFGLFVLGLFAGLTNEVGGATAVLVALLFTVYNYRKSHGAGVLTQAAGVLGALVGFITQLSLSSGSAETQNYGQATGFIQHLSAVVFGTIHYSGFLLLAIFVLILLLFLRRQQMDNTVESLSVMGLFFSGAGLLGCGAIMASPITPARLWFASNILFIIALLMLIEAWQELRLQSFKTMFPLIIAVLGVGFVVIPSYTYNLKDIQNSYQYFYSAQAIARDAKNKEQTTARVPGMPITTNPYNAYDGTPYLVASDHPQKEWANTWFAKYYGLTRVYLDNSASLHKVPEKNFALVNWVINTYDKYLGKFQRKFIPIAPKVVLKTENFVDLTAKNKLYGQDFKPNNDNLPANKPWLRNALIRYVNVKTNQVVATEQITSPYNDSYDISHASTEGYRTLANNPRTYIFDRSFAQTINIKVTPEQHQMTLFFNNENGESVTTANIAGLTGEVLTIQLPPGYQHNHSKTMILPIRANSSWDKTITMTKIPFWHDRGRFLTLYIILLGLLLFVVYDVWLDREDKNQKL</sequence>
<reference evidence="2 3" key="1">
    <citation type="journal article" date="2015" name="Genome Announc.">
        <title>Expanding the biotechnology potential of lactobacilli through comparative genomics of 213 strains and associated genera.</title>
        <authorList>
            <person name="Sun Z."/>
            <person name="Harris H.M."/>
            <person name="McCann A."/>
            <person name="Guo C."/>
            <person name="Argimon S."/>
            <person name="Zhang W."/>
            <person name="Yang X."/>
            <person name="Jeffery I.B."/>
            <person name="Cooney J.C."/>
            <person name="Kagawa T.F."/>
            <person name="Liu W."/>
            <person name="Song Y."/>
            <person name="Salvetti E."/>
            <person name="Wrobel A."/>
            <person name="Rasinkangas P."/>
            <person name="Parkhill J."/>
            <person name="Rea M.C."/>
            <person name="O'Sullivan O."/>
            <person name="Ritari J."/>
            <person name="Douillard F.P."/>
            <person name="Paul Ross R."/>
            <person name="Yang R."/>
            <person name="Briner A.E."/>
            <person name="Felis G.E."/>
            <person name="de Vos W.M."/>
            <person name="Barrangou R."/>
            <person name="Klaenhammer T.R."/>
            <person name="Caufield P.W."/>
            <person name="Cui Y."/>
            <person name="Zhang H."/>
            <person name="O'Toole P.W."/>
        </authorList>
    </citation>
    <scope>NUCLEOTIDE SEQUENCE [LARGE SCALE GENOMIC DNA]</scope>
    <source>
        <strain evidence="2 3">DSM 20335</strain>
    </source>
</reference>
<dbReference type="InterPro" id="IPR045691">
    <property type="entry name" value="DUF6056"/>
</dbReference>
<feature type="transmembrane region" description="Helical" evidence="1">
    <location>
        <begin position="345"/>
        <end position="366"/>
    </location>
</feature>
<evidence type="ECO:0000313" key="3">
    <source>
        <dbReference type="Proteomes" id="UP000051813"/>
    </source>
</evidence>
<gene>
    <name evidence="2" type="ORF">FC84_GL001283</name>
</gene>
<dbReference type="Proteomes" id="UP000051813">
    <property type="component" value="Unassembled WGS sequence"/>
</dbReference>
<feature type="transmembrane region" description="Helical" evidence="1">
    <location>
        <begin position="378"/>
        <end position="397"/>
    </location>
</feature>
<dbReference type="Pfam" id="PF19528">
    <property type="entry name" value="DUF6056"/>
    <property type="match status" value="1"/>
</dbReference>
<evidence type="ECO:0000256" key="1">
    <source>
        <dbReference type="SAM" id="Phobius"/>
    </source>
</evidence>
<feature type="transmembrane region" description="Helical" evidence="1">
    <location>
        <begin position="280"/>
        <end position="307"/>
    </location>
</feature>
<dbReference type="PATRIC" id="fig|1423738.3.peg.1299"/>
<dbReference type="AlphaFoldDB" id="A0A0R2BHY0"/>
<feature type="transmembrane region" description="Helical" evidence="1">
    <location>
        <begin position="319"/>
        <end position="339"/>
    </location>
</feature>
<keyword evidence="1" id="KW-1133">Transmembrane helix</keyword>
<accession>A0A0R2BHY0</accession>
<feature type="transmembrane region" description="Helical" evidence="1">
    <location>
        <begin position="26"/>
        <end position="45"/>
    </location>
</feature>
<feature type="transmembrane region" description="Helical" evidence="1">
    <location>
        <begin position="114"/>
        <end position="134"/>
    </location>
</feature>
<proteinExistence type="predicted"/>
<protein>
    <submittedName>
        <fullName evidence="2">Uncharacterized protein</fullName>
    </submittedName>
</protein>
<keyword evidence="3" id="KW-1185">Reference proteome</keyword>
<feature type="transmembrane region" description="Helical" evidence="1">
    <location>
        <begin position="690"/>
        <end position="710"/>
    </location>
</feature>
<feature type="transmembrane region" description="Helical" evidence="1">
    <location>
        <begin position="146"/>
        <end position="167"/>
    </location>
</feature>
<organism evidence="2 3">
    <name type="scientific">Lapidilactobacillus dextrinicus DSM 20335</name>
    <dbReference type="NCBI Taxonomy" id="1423738"/>
    <lineage>
        <taxon>Bacteria</taxon>
        <taxon>Bacillati</taxon>
        <taxon>Bacillota</taxon>
        <taxon>Bacilli</taxon>
        <taxon>Lactobacillales</taxon>
        <taxon>Lactobacillaceae</taxon>
        <taxon>Lapidilactobacillus</taxon>
    </lineage>
</organism>
<name>A0A0R2BHY0_9LACO</name>
<feature type="transmembrane region" description="Helical" evidence="1">
    <location>
        <begin position="173"/>
        <end position="189"/>
    </location>
</feature>
<feature type="transmembrane region" description="Helical" evidence="1">
    <location>
        <begin position="240"/>
        <end position="260"/>
    </location>
</feature>